<feature type="non-terminal residue" evidence="1">
    <location>
        <position position="54"/>
    </location>
</feature>
<evidence type="ECO:0000313" key="1">
    <source>
        <dbReference type="EMBL" id="KAB0649347.1"/>
    </source>
</evidence>
<keyword evidence="1" id="KW-0560">Oxidoreductase</keyword>
<gene>
    <name evidence="1" type="ORF">F7R13_29175</name>
</gene>
<organism evidence="1 2">
    <name type="scientific">Burkholderia territorii</name>
    <dbReference type="NCBI Taxonomy" id="1503055"/>
    <lineage>
        <taxon>Bacteria</taxon>
        <taxon>Pseudomonadati</taxon>
        <taxon>Pseudomonadota</taxon>
        <taxon>Betaproteobacteria</taxon>
        <taxon>Burkholderiales</taxon>
        <taxon>Burkholderiaceae</taxon>
        <taxon>Burkholderia</taxon>
        <taxon>Burkholderia cepacia complex</taxon>
    </lineage>
</organism>
<evidence type="ECO:0000313" key="2">
    <source>
        <dbReference type="Proteomes" id="UP000473571"/>
    </source>
</evidence>
<proteinExistence type="predicted"/>
<accession>A0A6L3N861</accession>
<reference evidence="1 2" key="1">
    <citation type="submission" date="2019-09" db="EMBL/GenBank/DDBJ databases">
        <title>Draft genome sequences of 48 bacterial type strains from the CCUG.</title>
        <authorList>
            <person name="Tunovic T."/>
            <person name="Pineiro-Iglesias B."/>
            <person name="Unosson C."/>
            <person name="Inganas E."/>
            <person name="Ohlen M."/>
            <person name="Cardew S."/>
            <person name="Jensie-Markopoulos S."/>
            <person name="Salva-Serra F."/>
            <person name="Jaen-Luchoro D."/>
            <person name="Karlsson R."/>
            <person name="Svensson-Stadler L."/>
            <person name="Chun J."/>
            <person name="Moore E."/>
        </authorList>
    </citation>
    <scope>NUCLEOTIDE SEQUENCE [LARGE SCALE GENOMIC DNA]</scope>
    <source>
        <strain evidence="1 2">CCUG 65687</strain>
    </source>
</reference>
<dbReference type="EMBL" id="VZOL01000713">
    <property type="protein sequence ID" value="KAB0649347.1"/>
    <property type="molecule type" value="Genomic_DNA"/>
</dbReference>
<dbReference type="GO" id="GO:0004109">
    <property type="term" value="F:coproporphyrinogen oxidase activity"/>
    <property type="evidence" value="ECO:0007669"/>
    <property type="project" value="UniProtKB-EC"/>
</dbReference>
<dbReference type="InterPro" id="IPR036406">
    <property type="entry name" value="Coprogen_oxidase_aer_sf"/>
</dbReference>
<name>A0A6L3N861_9BURK</name>
<dbReference type="Proteomes" id="UP000473571">
    <property type="component" value="Unassembled WGS sequence"/>
</dbReference>
<comment type="caution">
    <text evidence="1">The sequence shown here is derived from an EMBL/GenBank/DDBJ whole genome shotgun (WGS) entry which is preliminary data.</text>
</comment>
<dbReference type="AlphaFoldDB" id="A0A6L3N861"/>
<protein>
    <submittedName>
        <fullName evidence="1">Coproporphyrinogen III oxidase</fullName>
        <ecNumber evidence="1">1.3.3.3</ecNumber>
    </submittedName>
</protein>
<dbReference type="EC" id="1.3.3.3" evidence="1"/>
<dbReference type="SUPFAM" id="SSF102886">
    <property type="entry name" value="Coproporphyrinogen III oxidase"/>
    <property type="match status" value="1"/>
</dbReference>
<dbReference type="GO" id="GO:0006779">
    <property type="term" value="P:porphyrin-containing compound biosynthetic process"/>
    <property type="evidence" value="ECO:0007669"/>
    <property type="project" value="InterPro"/>
</dbReference>
<sequence>MTDSTYDVARVRTYLQGLQTRIADALGALDGTPLATDAWQRGPQERLRGGGCTR</sequence>